<dbReference type="PROSITE" id="PS50995">
    <property type="entry name" value="HTH_MARR_2"/>
    <property type="match status" value="1"/>
</dbReference>
<feature type="domain" description="HTH marR-type" evidence="4">
    <location>
        <begin position="12"/>
        <end position="151"/>
    </location>
</feature>
<sequence>MKNKSKHSQPISSHGSRSLGRLIMQLRKLERQPHTFGQAGKLTPSEIHTIDAIGCDGAILMNELAARLGVTKGAITQLVDRLESKLLVLRSPHPTDSRSSLLSLTDMGKEAYLAHEAVHISFYDQLRSQLTEQEIEVFEKSINILNRMLDK</sequence>
<protein>
    <submittedName>
        <fullName evidence="5">MarR family transcriptional regulator</fullName>
    </submittedName>
</protein>
<accession>A0ABS6FNI6</accession>
<dbReference type="Proteomes" id="UP000743001">
    <property type="component" value="Unassembled WGS sequence"/>
</dbReference>
<dbReference type="EMBL" id="JAHLQJ010000004">
    <property type="protein sequence ID" value="MBU5671539.1"/>
    <property type="molecule type" value="Genomic_DNA"/>
</dbReference>
<comment type="caution">
    <text evidence="5">The sequence shown here is derived from an EMBL/GenBank/DDBJ whole genome shotgun (WGS) entry which is preliminary data.</text>
</comment>
<dbReference type="SMART" id="SM00347">
    <property type="entry name" value="HTH_MARR"/>
    <property type="match status" value="1"/>
</dbReference>
<organism evidence="5 6">
    <name type="scientific">Paenibacillus brevis</name>
    <dbReference type="NCBI Taxonomy" id="2841508"/>
    <lineage>
        <taxon>Bacteria</taxon>
        <taxon>Bacillati</taxon>
        <taxon>Bacillota</taxon>
        <taxon>Bacilli</taxon>
        <taxon>Bacillales</taxon>
        <taxon>Paenibacillaceae</taxon>
        <taxon>Paenibacillus</taxon>
    </lineage>
</organism>
<evidence type="ECO:0000256" key="1">
    <source>
        <dbReference type="ARBA" id="ARBA00023015"/>
    </source>
</evidence>
<evidence type="ECO:0000313" key="6">
    <source>
        <dbReference type="Proteomes" id="UP000743001"/>
    </source>
</evidence>
<evidence type="ECO:0000313" key="5">
    <source>
        <dbReference type="EMBL" id="MBU5671539.1"/>
    </source>
</evidence>
<dbReference type="InterPro" id="IPR000835">
    <property type="entry name" value="HTH_MarR-typ"/>
</dbReference>
<dbReference type="PANTHER" id="PTHR42756:SF1">
    <property type="entry name" value="TRANSCRIPTIONAL REPRESSOR OF EMRAB OPERON"/>
    <property type="match status" value="1"/>
</dbReference>
<evidence type="ECO:0000259" key="4">
    <source>
        <dbReference type="PROSITE" id="PS50995"/>
    </source>
</evidence>
<evidence type="ECO:0000256" key="2">
    <source>
        <dbReference type="ARBA" id="ARBA00023125"/>
    </source>
</evidence>
<keyword evidence="6" id="KW-1185">Reference proteome</keyword>
<dbReference type="PANTHER" id="PTHR42756">
    <property type="entry name" value="TRANSCRIPTIONAL REGULATOR, MARR"/>
    <property type="match status" value="1"/>
</dbReference>
<keyword evidence="1" id="KW-0805">Transcription regulation</keyword>
<name>A0ABS6FNI6_9BACL</name>
<keyword evidence="3" id="KW-0804">Transcription</keyword>
<keyword evidence="2" id="KW-0238">DNA-binding</keyword>
<proteinExistence type="predicted"/>
<reference evidence="5 6" key="1">
    <citation type="submission" date="2021-06" db="EMBL/GenBank/DDBJ databases">
        <authorList>
            <person name="Sun Q."/>
            <person name="Li D."/>
        </authorList>
    </citation>
    <scope>NUCLEOTIDE SEQUENCE [LARGE SCALE GENOMIC DNA]</scope>
    <source>
        <strain evidence="5 6">MSJ-6</strain>
    </source>
</reference>
<dbReference type="Pfam" id="PF01047">
    <property type="entry name" value="MarR"/>
    <property type="match status" value="1"/>
</dbReference>
<evidence type="ECO:0000256" key="3">
    <source>
        <dbReference type="ARBA" id="ARBA00023163"/>
    </source>
</evidence>
<gene>
    <name evidence="5" type="ORF">KQJ23_06800</name>
</gene>